<organism evidence="2">
    <name type="scientific">Arundo donax</name>
    <name type="common">Giant reed</name>
    <name type="synonym">Donax arundinaceus</name>
    <dbReference type="NCBI Taxonomy" id="35708"/>
    <lineage>
        <taxon>Eukaryota</taxon>
        <taxon>Viridiplantae</taxon>
        <taxon>Streptophyta</taxon>
        <taxon>Embryophyta</taxon>
        <taxon>Tracheophyta</taxon>
        <taxon>Spermatophyta</taxon>
        <taxon>Magnoliopsida</taxon>
        <taxon>Liliopsida</taxon>
        <taxon>Poales</taxon>
        <taxon>Poaceae</taxon>
        <taxon>PACMAD clade</taxon>
        <taxon>Arundinoideae</taxon>
        <taxon>Arundineae</taxon>
        <taxon>Arundo</taxon>
    </lineage>
</organism>
<feature type="region of interest" description="Disordered" evidence="1">
    <location>
        <begin position="1"/>
        <end position="26"/>
    </location>
</feature>
<evidence type="ECO:0000256" key="1">
    <source>
        <dbReference type="SAM" id="MobiDB-lite"/>
    </source>
</evidence>
<feature type="compositionally biased region" description="Basic and acidic residues" evidence="1">
    <location>
        <begin position="15"/>
        <end position="26"/>
    </location>
</feature>
<proteinExistence type="predicted"/>
<dbReference type="AlphaFoldDB" id="A0A0A8YR73"/>
<reference evidence="2" key="2">
    <citation type="journal article" date="2015" name="Data Brief">
        <title>Shoot transcriptome of the giant reed, Arundo donax.</title>
        <authorList>
            <person name="Barrero R.A."/>
            <person name="Guerrero F.D."/>
            <person name="Moolhuijzen P."/>
            <person name="Goolsby J.A."/>
            <person name="Tidwell J."/>
            <person name="Bellgard S.E."/>
            <person name="Bellgard M.I."/>
        </authorList>
    </citation>
    <scope>NUCLEOTIDE SEQUENCE</scope>
    <source>
        <tissue evidence="2">Shoot tissue taken approximately 20 cm above the soil surface</tissue>
    </source>
</reference>
<reference evidence="2" key="1">
    <citation type="submission" date="2014-09" db="EMBL/GenBank/DDBJ databases">
        <authorList>
            <person name="Magalhaes I.L.F."/>
            <person name="Oliveira U."/>
            <person name="Santos F.R."/>
            <person name="Vidigal T.H.D.A."/>
            <person name="Brescovit A.D."/>
            <person name="Santos A.J."/>
        </authorList>
    </citation>
    <scope>NUCLEOTIDE SEQUENCE</scope>
    <source>
        <tissue evidence="2">Shoot tissue taken approximately 20 cm above the soil surface</tissue>
    </source>
</reference>
<name>A0A0A8YR73_ARUDO</name>
<dbReference type="EMBL" id="GBRH01268511">
    <property type="protein sequence ID" value="JAD29384.1"/>
    <property type="molecule type" value="Transcribed_RNA"/>
</dbReference>
<sequence length="26" mass="2736">MAGSGARTRWTGDWGRSDRGGVEGGR</sequence>
<protein>
    <submittedName>
        <fullName evidence="2">Uncharacterized protein</fullName>
    </submittedName>
</protein>
<accession>A0A0A8YR73</accession>
<evidence type="ECO:0000313" key="2">
    <source>
        <dbReference type="EMBL" id="JAD29384.1"/>
    </source>
</evidence>